<evidence type="ECO:0000313" key="2">
    <source>
        <dbReference type="Proteomes" id="UP000284605"/>
    </source>
</evidence>
<proteinExistence type="predicted"/>
<dbReference type="GO" id="GO:0004519">
    <property type="term" value="F:endonuclease activity"/>
    <property type="evidence" value="ECO:0007669"/>
    <property type="project" value="InterPro"/>
</dbReference>
<evidence type="ECO:0000313" key="1">
    <source>
        <dbReference type="EMBL" id="RJF88631.1"/>
    </source>
</evidence>
<dbReference type="EMBL" id="QYUK01000011">
    <property type="protein sequence ID" value="RJF88631.1"/>
    <property type="molecule type" value="Genomic_DNA"/>
</dbReference>
<name>A0A418WF29_9PROT</name>
<reference evidence="1 2" key="1">
    <citation type="submission" date="2018-09" db="EMBL/GenBank/DDBJ databases">
        <authorList>
            <person name="Zhu H."/>
        </authorList>
    </citation>
    <scope>NUCLEOTIDE SEQUENCE [LARGE SCALE GENOMIC DNA]</scope>
    <source>
        <strain evidence="1 2">K1W22B-8</strain>
    </source>
</reference>
<dbReference type="AlphaFoldDB" id="A0A418WF29"/>
<dbReference type="Pfam" id="PF09907">
    <property type="entry name" value="HigB_toxin"/>
    <property type="match status" value="1"/>
</dbReference>
<dbReference type="GO" id="GO:0003723">
    <property type="term" value="F:RNA binding"/>
    <property type="evidence" value="ECO:0007669"/>
    <property type="project" value="InterPro"/>
</dbReference>
<protein>
    <submittedName>
        <fullName evidence="1">Type II toxin-antitoxin system HigB family toxin</fullName>
    </submittedName>
</protein>
<keyword evidence="2" id="KW-1185">Reference proteome</keyword>
<organism evidence="1 2">
    <name type="scientific">Oleomonas cavernae</name>
    <dbReference type="NCBI Taxonomy" id="2320859"/>
    <lineage>
        <taxon>Bacteria</taxon>
        <taxon>Pseudomonadati</taxon>
        <taxon>Pseudomonadota</taxon>
        <taxon>Alphaproteobacteria</taxon>
        <taxon>Acetobacterales</taxon>
        <taxon>Acetobacteraceae</taxon>
        <taxon>Oleomonas</taxon>
    </lineage>
</organism>
<dbReference type="GO" id="GO:0110001">
    <property type="term" value="C:toxin-antitoxin complex"/>
    <property type="evidence" value="ECO:0007669"/>
    <property type="project" value="InterPro"/>
</dbReference>
<comment type="caution">
    <text evidence="1">The sequence shown here is derived from an EMBL/GenBank/DDBJ whole genome shotgun (WGS) entry which is preliminary data.</text>
</comment>
<dbReference type="Proteomes" id="UP000284605">
    <property type="component" value="Unassembled WGS sequence"/>
</dbReference>
<sequence>MGTLYMKLVGVEIIEEAQKRHADVAKRLSAWKAEVASKTTVWTSYQDIRTRYPKTDKVGERYVFDIGGNRFRLIVKVNFAAGVVAVRWFGTHAEYDKINVAEV</sequence>
<dbReference type="InterPro" id="IPR018669">
    <property type="entry name" value="Toxin_HigB"/>
</dbReference>
<accession>A0A418WF29</accession>
<gene>
    <name evidence="1" type="ORF">D3874_17890</name>
</gene>